<evidence type="ECO:0000256" key="3">
    <source>
        <dbReference type="ARBA" id="ARBA00022960"/>
    </source>
</evidence>
<feature type="domain" description="Rod shape-determining protein MreC beta-barrel core" evidence="8">
    <location>
        <begin position="119"/>
        <end position="272"/>
    </location>
</feature>
<keyword evidence="10" id="KW-1185">Reference proteome</keyword>
<reference evidence="9 10" key="1">
    <citation type="submission" date="2019-11" db="EMBL/GenBank/DDBJ databases">
        <title>Characterisation of Fundicoccus ignavus gen. nov. sp. nov., a novel genus of the family Aerococcaceae isolated from bulk tank milk.</title>
        <authorList>
            <person name="Siebert A."/>
            <person name="Huptas C."/>
            <person name="Wenning M."/>
            <person name="Scherer S."/>
            <person name="Doll E.V."/>
        </authorList>
    </citation>
    <scope>NUCLEOTIDE SEQUENCE [LARGE SCALE GENOMIC DNA]</scope>
    <source>
        <strain evidence="9 10">WS4759</strain>
    </source>
</reference>
<dbReference type="Pfam" id="PF04085">
    <property type="entry name" value="MreC"/>
    <property type="match status" value="1"/>
</dbReference>
<dbReference type="RefSeq" id="WP_153863480.1">
    <property type="nucleotide sequence ID" value="NZ_WJQS01000004.1"/>
</dbReference>
<dbReference type="InterPro" id="IPR042175">
    <property type="entry name" value="Cell/Rod_MreC_2"/>
</dbReference>
<accession>A0A6I2GLM4</accession>
<dbReference type="PIRSF" id="PIRSF038471">
    <property type="entry name" value="MreC"/>
    <property type="match status" value="1"/>
</dbReference>
<keyword evidence="6" id="KW-0175">Coiled coil</keyword>
<dbReference type="InterPro" id="IPR055342">
    <property type="entry name" value="MreC_beta-barrel_core"/>
</dbReference>
<feature type="transmembrane region" description="Helical" evidence="7">
    <location>
        <begin position="7"/>
        <end position="26"/>
    </location>
</feature>
<evidence type="ECO:0000259" key="8">
    <source>
        <dbReference type="Pfam" id="PF04085"/>
    </source>
</evidence>
<keyword evidence="7" id="KW-0812">Transmembrane</keyword>
<dbReference type="Gene3D" id="2.40.10.350">
    <property type="entry name" value="Rod shape-determining protein MreC, domain 2"/>
    <property type="match status" value="1"/>
</dbReference>
<evidence type="ECO:0000256" key="1">
    <source>
        <dbReference type="ARBA" id="ARBA00009369"/>
    </source>
</evidence>
<comment type="caution">
    <text evidence="9">The sequence shown here is derived from an EMBL/GenBank/DDBJ whole genome shotgun (WGS) entry which is preliminary data.</text>
</comment>
<name>A0A6I2GLM4_9LACT</name>
<dbReference type="GO" id="GO:0008360">
    <property type="term" value="P:regulation of cell shape"/>
    <property type="evidence" value="ECO:0007669"/>
    <property type="project" value="UniProtKB-KW"/>
</dbReference>
<evidence type="ECO:0000256" key="5">
    <source>
        <dbReference type="PIRNR" id="PIRNR038471"/>
    </source>
</evidence>
<comment type="function">
    <text evidence="5">Involved in formation and maintenance of cell shape.</text>
</comment>
<dbReference type="Proteomes" id="UP000430975">
    <property type="component" value="Unassembled WGS sequence"/>
</dbReference>
<evidence type="ECO:0000313" key="9">
    <source>
        <dbReference type="EMBL" id="MRI85438.1"/>
    </source>
</evidence>
<evidence type="ECO:0000256" key="2">
    <source>
        <dbReference type="ARBA" id="ARBA00013855"/>
    </source>
</evidence>
<dbReference type="PANTHER" id="PTHR34138:SF1">
    <property type="entry name" value="CELL SHAPE-DETERMINING PROTEIN MREC"/>
    <property type="match status" value="1"/>
</dbReference>
<dbReference type="InterPro" id="IPR042177">
    <property type="entry name" value="Cell/Rod_1"/>
</dbReference>
<sequence length="283" mass="30813">MFNNKKLIGILIASIAIVSLVSYSLFSSTSNLVTTSVNEASSWTGRIFSEPVNMVVRFVNSVDNLVNTFEENQYLKQRIDQVNEMQVRIADLEVENEKMRQELNLTETLSDFEPLSATVISRSPDQWMETLVINVGSNDGVRKDLAVMSGNGLIGRVIEVTPNSSKVLLLTSEQSNEGVVSARVQTESGTSANGIVSSYDPKTKNYIMTQVDPDAEIKAGDMVITSGLGGVTPSTLLIGEVASAQMDDYGLFQTVNILPAGEMTDIRFVTVILVGERSEVSED</sequence>
<organism evidence="9 10">
    <name type="scientific">Fundicoccus ignavus</name>
    <dbReference type="NCBI Taxonomy" id="2664442"/>
    <lineage>
        <taxon>Bacteria</taxon>
        <taxon>Bacillati</taxon>
        <taxon>Bacillota</taxon>
        <taxon>Bacilli</taxon>
        <taxon>Lactobacillales</taxon>
        <taxon>Aerococcaceae</taxon>
        <taxon>Fundicoccus</taxon>
    </lineage>
</organism>
<dbReference type="NCBIfam" id="TIGR00219">
    <property type="entry name" value="mreC"/>
    <property type="match status" value="1"/>
</dbReference>
<dbReference type="PANTHER" id="PTHR34138">
    <property type="entry name" value="CELL SHAPE-DETERMINING PROTEIN MREC"/>
    <property type="match status" value="1"/>
</dbReference>
<keyword evidence="7" id="KW-0472">Membrane</keyword>
<comment type="similarity">
    <text evidence="1 5">Belongs to the MreC family.</text>
</comment>
<dbReference type="Gene3D" id="2.40.10.340">
    <property type="entry name" value="Rod shape-determining protein MreC, domain 1"/>
    <property type="match status" value="1"/>
</dbReference>
<protein>
    <recommendedName>
        <fullName evidence="2 5">Cell shape-determining protein MreC</fullName>
    </recommendedName>
    <alternativeName>
        <fullName evidence="4 5">Cell shape protein MreC</fullName>
    </alternativeName>
</protein>
<evidence type="ECO:0000256" key="7">
    <source>
        <dbReference type="SAM" id="Phobius"/>
    </source>
</evidence>
<dbReference type="GO" id="GO:0005886">
    <property type="term" value="C:plasma membrane"/>
    <property type="evidence" value="ECO:0007669"/>
    <property type="project" value="TreeGrafter"/>
</dbReference>
<dbReference type="InterPro" id="IPR007221">
    <property type="entry name" value="MreC"/>
</dbReference>
<gene>
    <name evidence="9" type="primary">mreC</name>
    <name evidence="9" type="ORF">GIY09_06050</name>
</gene>
<dbReference type="EMBL" id="WJQS01000004">
    <property type="protein sequence ID" value="MRI85438.1"/>
    <property type="molecule type" value="Genomic_DNA"/>
</dbReference>
<dbReference type="AlphaFoldDB" id="A0A6I2GLM4"/>
<feature type="coiled-coil region" evidence="6">
    <location>
        <begin position="75"/>
        <end position="109"/>
    </location>
</feature>
<proteinExistence type="inferred from homology"/>
<evidence type="ECO:0000256" key="4">
    <source>
        <dbReference type="ARBA" id="ARBA00032089"/>
    </source>
</evidence>
<evidence type="ECO:0000313" key="10">
    <source>
        <dbReference type="Proteomes" id="UP000430975"/>
    </source>
</evidence>
<evidence type="ECO:0000256" key="6">
    <source>
        <dbReference type="SAM" id="Coils"/>
    </source>
</evidence>
<keyword evidence="3 5" id="KW-0133">Cell shape</keyword>
<keyword evidence="7" id="KW-1133">Transmembrane helix</keyword>